<dbReference type="InterPro" id="IPR003784">
    <property type="entry name" value="BioY"/>
</dbReference>
<organism evidence="4 5">
    <name type="scientific">Blautia hansenii</name>
    <name type="common">Ruminococcus hansenii</name>
    <dbReference type="NCBI Taxonomy" id="1322"/>
    <lineage>
        <taxon>Bacteria</taxon>
        <taxon>Bacillati</taxon>
        <taxon>Bacillota</taxon>
        <taxon>Clostridia</taxon>
        <taxon>Lachnospirales</taxon>
        <taxon>Lachnospiraceae</taxon>
        <taxon>Blautia</taxon>
    </lineage>
</organism>
<feature type="transmembrane region" description="Helical" evidence="3">
    <location>
        <begin position="152"/>
        <end position="174"/>
    </location>
</feature>
<dbReference type="Gene3D" id="1.10.1760.20">
    <property type="match status" value="1"/>
</dbReference>
<comment type="subcellular location">
    <subcellularLocation>
        <location evidence="2">Cell membrane</location>
        <topology evidence="2">Multi-pass membrane protein</topology>
    </subcellularLocation>
</comment>
<evidence type="ECO:0000313" key="4">
    <source>
        <dbReference type="EMBL" id="NSJ86876.1"/>
    </source>
</evidence>
<keyword evidence="3" id="KW-0812">Transmembrane</keyword>
<evidence type="ECO:0000256" key="2">
    <source>
        <dbReference type="PIRNR" id="PIRNR016661"/>
    </source>
</evidence>
<proteinExistence type="inferred from homology"/>
<keyword evidence="2" id="KW-1003">Cell membrane</keyword>
<feature type="transmembrane region" description="Helical" evidence="3">
    <location>
        <begin position="61"/>
        <end position="78"/>
    </location>
</feature>
<comment type="similarity">
    <text evidence="1 2">Belongs to the BioY family.</text>
</comment>
<reference evidence="4 5" key="1">
    <citation type="journal article" date="2020" name="Cell Host Microbe">
        <title>Functional and Genomic Variation between Human-Derived Isolates of Lachnospiraceae Reveals Inter- and Intra-Species Diversity.</title>
        <authorList>
            <person name="Sorbara M.T."/>
            <person name="Littmann E.R."/>
            <person name="Fontana E."/>
            <person name="Moody T.U."/>
            <person name="Kohout C.E."/>
            <person name="Gjonbalaj M."/>
            <person name="Eaton V."/>
            <person name="Seok R."/>
            <person name="Leiner I.M."/>
            <person name="Pamer E.G."/>
        </authorList>
    </citation>
    <scope>NUCLEOTIDE SEQUENCE [LARGE SCALE GENOMIC DNA]</scope>
    <source>
        <strain evidence="4 5">MSK.15.26</strain>
    </source>
</reference>
<dbReference type="Pfam" id="PF02632">
    <property type="entry name" value="BioY"/>
    <property type="match status" value="1"/>
</dbReference>
<sequence>MTTIAGERNKTQDLVYVSIFAVLIAVCSWISIPAAVPFTLQTMGVFTAVGILGGRRGSMAVLIYILLGIIGIPVFAGFTGGIGVLAGTTGGYIVGFLVSALVMWGMEKFFGRGKAALFFSMLAGLLACYTVGTLWFLVVYTSQTGPVGIGAVLGWCVIPFIIPDLLKILLAMVLTKRLGGVIRR</sequence>
<dbReference type="PANTHER" id="PTHR34295:SF1">
    <property type="entry name" value="BIOTIN TRANSPORTER BIOY"/>
    <property type="match status" value="1"/>
</dbReference>
<dbReference type="EMBL" id="JAAITA010000018">
    <property type="protein sequence ID" value="NSJ86876.1"/>
    <property type="molecule type" value="Genomic_DNA"/>
</dbReference>
<name>A0ABX2I8V7_BLAHA</name>
<gene>
    <name evidence="4" type="ORF">G5A70_11990</name>
</gene>
<feature type="transmembrane region" description="Helical" evidence="3">
    <location>
        <begin position="14"/>
        <end position="32"/>
    </location>
</feature>
<dbReference type="Proteomes" id="UP000822142">
    <property type="component" value="Unassembled WGS sequence"/>
</dbReference>
<evidence type="ECO:0000313" key="5">
    <source>
        <dbReference type="Proteomes" id="UP000822142"/>
    </source>
</evidence>
<keyword evidence="3" id="KW-1133">Transmembrane helix</keyword>
<keyword evidence="5" id="KW-1185">Reference proteome</keyword>
<feature type="transmembrane region" description="Helical" evidence="3">
    <location>
        <begin position="84"/>
        <end position="104"/>
    </location>
</feature>
<comment type="caution">
    <text evidence="4">The sequence shown here is derived from an EMBL/GenBank/DDBJ whole genome shotgun (WGS) entry which is preliminary data.</text>
</comment>
<dbReference type="PANTHER" id="PTHR34295">
    <property type="entry name" value="BIOTIN TRANSPORTER BIOY"/>
    <property type="match status" value="1"/>
</dbReference>
<protein>
    <recommendedName>
        <fullName evidence="2">Biotin transporter</fullName>
    </recommendedName>
</protein>
<keyword evidence="2 3" id="KW-0472">Membrane</keyword>
<evidence type="ECO:0000256" key="1">
    <source>
        <dbReference type="ARBA" id="ARBA00010692"/>
    </source>
</evidence>
<evidence type="ECO:0000256" key="3">
    <source>
        <dbReference type="SAM" id="Phobius"/>
    </source>
</evidence>
<feature type="transmembrane region" description="Helical" evidence="3">
    <location>
        <begin position="116"/>
        <end position="140"/>
    </location>
</feature>
<feature type="transmembrane region" description="Helical" evidence="3">
    <location>
        <begin position="38"/>
        <end position="54"/>
    </location>
</feature>
<dbReference type="RefSeq" id="WP_173749874.1">
    <property type="nucleotide sequence ID" value="NZ_JAAITA010000018.1"/>
</dbReference>
<keyword evidence="2" id="KW-0813">Transport</keyword>
<accession>A0ABX2I8V7</accession>
<dbReference type="PIRSF" id="PIRSF016661">
    <property type="entry name" value="BioY"/>
    <property type="match status" value="1"/>
</dbReference>